<keyword evidence="2" id="KW-0805">Transcription regulation</keyword>
<dbReference type="InterPro" id="IPR036390">
    <property type="entry name" value="WH_DNA-bd_sf"/>
</dbReference>
<dbReference type="Pfam" id="PF00126">
    <property type="entry name" value="HTH_1"/>
    <property type="match status" value="1"/>
</dbReference>
<dbReference type="AlphaFoldDB" id="A0A7T4B9H0"/>
<sequence>MPLTPLRAFVAVGQHGNFTRAAAALGVTQGAVSRHIATLETFAGGRLFHRRGATIEFTPSGLQLFDAVKDAMSTIEVTLRLLAQKGLRHDRLKVSTSMPSFAMTVIVPSLAAYTAEYGVQIDLITSLSSPEPSDDFDVLITRDLSMPGSESWELMREELVCVGSPSLVQRMAREDRWPMIAARSRPDVIATWALGAGVPIERLNVIASYDHLFLAVTAAIGGSGLLIAPRLIVADQLSAGTLVPVDDQRISSGASYLAYVNAHSAHAHSASVFCRWLKGFLRERI</sequence>
<keyword evidence="4" id="KW-0804">Transcription</keyword>
<dbReference type="InterPro" id="IPR058163">
    <property type="entry name" value="LysR-type_TF_proteobact-type"/>
</dbReference>
<evidence type="ECO:0000259" key="5">
    <source>
        <dbReference type="PROSITE" id="PS50931"/>
    </source>
</evidence>
<dbReference type="Gene3D" id="1.10.10.10">
    <property type="entry name" value="Winged helix-like DNA-binding domain superfamily/Winged helix DNA-binding domain"/>
    <property type="match status" value="1"/>
</dbReference>
<dbReference type="InterPro" id="IPR005119">
    <property type="entry name" value="LysR_subst-bd"/>
</dbReference>
<feature type="domain" description="HTH lysR-type" evidence="5">
    <location>
        <begin position="1"/>
        <end position="58"/>
    </location>
</feature>
<dbReference type="Gene3D" id="3.40.190.10">
    <property type="entry name" value="Periplasmic binding protein-like II"/>
    <property type="match status" value="2"/>
</dbReference>
<organism evidence="6 7">
    <name type="scientific">Achromobacter deleyi</name>
    <dbReference type="NCBI Taxonomy" id="1353891"/>
    <lineage>
        <taxon>Bacteria</taxon>
        <taxon>Pseudomonadati</taxon>
        <taxon>Pseudomonadota</taxon>
        <taxon>Betaproteobacteria</taxon>
        <taxon>Burkholderiales</taxon>
        <taxon>Alcaligenaceae</taxon>
        <taxon>Achromobacter</taxon>
    </lineage>
</organism>
<dbReference type="GO" id="GO:0006351">
    <property type="term" value="P:DNA-templated transcription"/>
    <property type="evidence" value="ECO:0007669"/>
    <property type="project" value="TreeGrafter"/>
</dbReference>
<dbReference type="PANTHER" id="PTHR30537:SF74">
    <property type="entry name" value="HTH-TYPE TRANSCRIPTIONAL REGULATOR TRPI"/>
    <property type="match status" value="1"/>
</dbReference>
<evidence type="ECO:0000313" key="7">
    <source>
        <dbReference type="Proteomes" id="UP000595231"/>
    </source>
</evidence>
<dbReference type="Proteomes" id="UP000595231">
    <property type="component" value="Chromosome"/>
</dbReference>
<dbReference type="GO" id="GO:0003700">
    <property type="term" value="F:DNA-binding transcription factor activity"/>
    <property type="evidence" value="ECO:0007669"/>
    <property type="project" value="InterPro"/>
</dbReference>
<gene>
    <name evidence="6" type="ORF">I6I07_14400</name>
</gene>
<dbReference type="InterPro" id="IPR000847">
    <property type="entry name" value="LysR_HTH_N"/>
</dbReference>
<dbReference type="InterPro" id="IPR036388">
    <property type="entry name" value="WH-like_DNA-bd_sf"/>
</dbReference>
<evidence type="ECO:0000256" key="1">
    <source>
        <dbReference type="ARBA" id="ARBA00009437"/>
    </source>
</evidence>
<comment type="similarity">
    <text evidence="1">Belongs to the LysR transcriptional regulatory family.</text>
</comment>
<evidence type="ECO:0000256" key="4">
    <source>
        <dbReference type="ARBA" id="ARBA00023163"/>
    </source>
</evidence>
<dbReference type="PROSITE" id="PS50931">
    <property type="entry name" value="HTH_LYSR"/>
    <property type="match status" value="1"/>
</dbReference>
<name>A0A7T4B9H0_9BURK</name>
<proteinExistence type="inferred from homology"/>
<dbReference type="SUPFAM" id="SSF53850">
    <property type="entry name" value="Periplasmic binding protein-like II"/>
    <property type="match status" value="1"/>
</dbReference>
<accession>A0A7T4B9H0</accession>
<dbReference type="PRINTS" id="PR00039">
    <property type="entry name" value="HTHLYSR"/>
</dbReference>
<dbReference type="SUPFAM" id="SSF46785">
    <property type="entry name" value="Winged helix' DNA-binding domain"/>
    <property type="match status" value="1"/>
</dbReference>
<evidence type="ECO:0000256" key="2">
    <source>
        <dbReference type="ARBA" id="ARBA00023015"/>
    </source>
</evidence>
<dbReference type="Pfam" id="PF03466">
    <property type="entry name" value="LysR_substrate"/>
    <property type="match status" value="1"/>
</dbReference>
<evidence type="ECO:0000313" key="6">
    <source>
        <dbReference type="EMBL" id="QQB38155.1"/>
    </source>
</evidence>
<dbReference type="PANTHER" id="PTHR30537">
    <property type="entry name" value="HTH-TYPE TRANSCRIPTIONAL REGULATOR"/>
    <property type="match status" value="1"/>
</dbReference>
<dbReference type="GO" id="GO:0043565">
    <property type="term" value="F:sequence-specific DNA binding"/>
    <property type="evidence" value="ECO:0007669"/>
    <property type="project" value="TreeGrafter"/>
</dbReference>
<protein>
    <submittedName>
        <fullName evidence="6">LysR family transcriptional regulator</fullName>
    </submittedName>
</protein>
<dbReference type="EMBL" id="CP065997">
    <property type="protein sequence ID" value="QQB38155.1"/>
    <property type="molecule type" value="Genomic_DNA"/>
</dbReference>
<reference evidence="6 7" key="1">
    <citation type="submission" date="2020-12" db="EMBL/GenBank/DDBJ databases">
        <title>FDA dAtabase for Regulatory Grade micrObial Sequences (FDA-ARGOS): Supporting development and validation of Infectious Disease Dx tests.</title>
        <authorList>
            <person name="Sproer C."/>
            <person name="Gronow S."/>
            <person name="Severitt S."/>
            <person name="Schroder I."/>
            <person name="Tallon L."/>
            <person name="Sadzewicz L."/>
            <person name="Zhao X."/>
            <person name="Boylan J."/>
            <person name="Ott S."/>
            <person name="Bowen H."/>
            <person name="Vavikolanu K."/>
            <person name="Mehta A."/>
            <person name="Aluvathingal J."/>
            <person name="Nadendla S."/>
            <person name="Lowell S."/>
            <person name="Myers T."/>
            <person name="Yan Y."/>
            <person name="Sichtig H."/>
        </authorList>
    </citation>
    <scope>NUCLEOTIDE SEQUENCE [LARGE SCALE GENOMIC DNA]</scope>
    <source>
        <strain evidence="6 7">FDAARGOS_1050</strain>
    </source>
</reference>
<keyword evidence="3" id="KW-0238">DNA-binding</keyword>
<evidence type="ECO:0000256" key="3">
    <source>
        <dbReference type="ARBA" id="ARBA00023125"/>
    </source>
</evidence>